<evidence type="ECO:0000259" key="8">
    <source>
        <dbReference type="PROSITE" id="PS51900"/>
    </source>
</evidence>
<dbReference type="GO" id="GO:0006310">
    <property type="term" value="P:DNA recombination"/>
    <property type="evidence" value="ECO:0007669"/>
    <property type="project" value="UniProtKB-KW"/>
</dbReference>
<dbReference type="InterPro" id="IPR010998">
    <property type="entry name" value="Integrase_recombinase_N"/>
</dbReference>
<feature type="domain" description="Tyr recombinase" evidence="7">
    <location>
        <begin position="110"/>
        <end position="161"/>
    </location>
</feature>
<reference evidence="9 10" key="1">
    <citation type="submission" date="2017-02" db="EMBL/GenBank/DDBJ databases">
        <authorList>
            <person name="Peterson S.W."/>
        </authorList>
    </citation>
    <scope>NUCLEOTIDE SEQUENCE [LARGE SCALE GENOMIC DNA]</scope>
    <source>
        <strain evidence="9 10">M1</strain>
    </source>
</reference>
<dbReference type="InterPro" id="IPR002104">
    <property type="entry name" value="Integrase_catalytic"/>
</dbReference>
<dbReference type="STRING" id="36842.SAMN02194393_01525"/>
<evidence type="ECO:0000259" key="7">
    <source>
        <dbReference type="PROSITE" id="PS51898"/>
    </source>
</evidence>
<dbReference type="AlphaFoldDB" id="A0A1T5K0E3"/>
<dbReference type="EMBL" id="FUZT01000003">
    <property type="protein sequence ID" value="SKC57237.1"/>
    <property type="molecule type" value="Genomic_DNA"/>
</dbReference>
<protein>
    <submittedName>
        <fullName evidence="9">Site-specific recombinase XerD</fullName>
    </submittedName>
</protein>
<dbReference type="InterPro" id="IPR050090">
    <property type="entry name" value="Tyrosine_recombinase_XerCD"/>
</dbReference>
<comment type="similarity">
    <text evidence="2">Belongs to the 'phage' integrase family.</text>
</comment>
<evidence type="ECO:0000256" key="2">
    <source>
        <dbReference type="ARBA" id="ARBA00008857"/>
    </source>
</evidence>
<evidence type="ECO:0000256" key="1">
    <source>
        <dbReference type="ARBA" id="ARBA00003283"/>
    </source>
</evidence>
<dbReference type="SUPFAM" id="SSF56349">
    <property type="entry name" value="DNA breaking-rejoining enzymes"/>
    <property type="match status" value="1"/>
</dbReference>
<keyword evidence="5" id="KW-0233">DNA recombination</keyword>
<dbReference type="PROSITE" id="PS51900">
    <property type="entry name" value="CB"/>
    <property type="match status" value="1"/>
</dbReference>
<dbReference type="Gene3D" id="1.10.150.130">
    <property type="match status" value="1"/>
</dbReference>
<dbReference type="PROSITE" id="PS51898">
    <property type="entry name" value="TYR_RECOMBINASE"/>
    <property type="match status" value="1"/>
</dbReference>
<dbReference type="PANTHER" id="PTHR30349">
    <property type="entry name" value="PHAGE INTEGRASE-RELATED"/>
    <property type="match status" value="1"/>
</dbReference>
<dbReference type="PANTHER" id="PTHR30349:SF41">
    <property type="entry name" value="INTEGRASE_RECOMBINASE PROTEIN MJ0367-RELATED"/>
    <property type="match status" value="1"/>
</dbReference>
<proteinExistence type="inferred from homology"/>
<evidence type="ECO:0000256" key="6">
    <source>
        <dbReference type="PROSITE-ProRule" id="PRU01248"/>
    </source>
</evidence>
<dbReference type="Proteomes" id="UP000190285">
    <property type="component" value="Unassembled WGS sequence"/>
</dbReference>
<dbReference type="InterPro" id="IPR013762">
    <property type="entry name" value="Integrase-like_cat_sf"/>
</dbReference>
<dbReference type="InterPro" id="IPR004107">
    <property type="entry name" value="Integrase_SAM-like_N"/>
</dbReference>
<evidence type="ECO:0000313" key="9">
    <source>
        <dbReference type="EMBL" id="SKC57237.1"/>
    </source>
</evidence>
<dbReference type="Gene3D" id="1.10.443.10">
    <property type="entry name" value="Intergrase catalytic core"/>
    <property type="match status" value="1"/>
</dbReference>
<organism evidence="9 10">
    <name type="scientific">Maledivibacter halophilus</name>
    <dbReference type="NCBI Taxonomy" id="36842"/>
    <lineage>
        <taxon>Bacteria</taxon>
        <taxon>Bacillati</taxon>
        <taxon>Bacillota</taxon>
        <taxon>Clostridia</taxon>
        <taxon>Peptostreptococcales</taxon>
        <taxon>Caminicellaceae</taxon>
        <taxon>Maledivibacter</taxon>
    </lineage>
</organism>
<evidence type="ECO:0000256" key="4">
    <source>
        <dbReference type="ARBA" id="ARBA00023125"/>
    </source>
</evidence>
<gene>
    <name evidence="9" type="ORF">SAMN02194393_01525</name>
</gene>
<dbReference type="Pfam" id="PF02899">
    <property type="entry name" value="Phage_int_SAM_1"/>
    <property type="match status" value="1"/>
</dbReference>
<dbReference type="InterPro" id="IPR011010">
    <property type="entry name" value="DNA_brk_join_enz"/>
</dbReference>
<comment type="function">
    <text evidence="1">Site-specific tyrosine recombinase, which acts by catalyzing the cutting and rejoining of the recombining DNA molecules.</text>
</comment>
<evidence type="ECO:0000313" key="10">
    <source>
        <dbReference type="Proteomes" id="UP000190285"/>
    </source>
</evidence>
<keyword evidence="3" id="KW-0229">DNA integration</keyword>
<name>A0A1T5K0E3_9FIRM</name>
<sequence length="161" mass="19161">MLLHESIEKYKQYLITMDKSKETIKGYMSDLSSFQYFLEKKYNCPLYINEIQTIDIEDYLYWLKKEKHLQSTSRSRNLYTLKSFWKYVHNKDFCIKNVAALLEPIKLQKKERVYLSPGEVNELINAIDHPLIKVVSQTLYYTGMRIGECLNLKLKDVSLDT</sequence>
<dbReference type="InterPro" id="IPR044068">
    <property type="entry name" value="CB"/>
</dbReference>
<evidence type="ECO:0000256" key="3">
    <source>
        <dbReference type="ARBA" id="ARBA00022908"/>
    </source>
</evidence>
<dbReference type="GO" id="GO:0003677">
    <property type="term" value="F:DNA binding"/>
    <property type="evidence" value="ECO:0007669"/>
    <property type="project" value="UniProtKB-UniRule"/>
</dbReference>
<keyword evidence="4 6" id="KW-0238">DNA-binding</keyword>
<accession>A0A1T5K0E3</accession>
<evidence type="ECO:0000256" key="5">
    <source>
        <dbReference type="ARBA" id="ARBA00023172"/>
    </source>
</evidence>
<keyword evidence="10" id="KW-1185">Reference proteome</keyword>
<dbReference type="RefSeq" id="WP_208985007.1">
    <property type="nucleotide sequence ID" value="NZ_FUZT01000003.1"/>
</dbReference>
<dbReference type="GO" id="GO:0015074">
    <property type="term" value="P:DNA integration"/>
    <property type="evidence" value="ECO:0007669"/>
    <property type="project" value="UniProtKB-KW"/>
</dbReference>
<feature type="domain" description="Core-binding (CB)" evidence="8">
    <location>
        <begin position="1"/>
        <end position="89"/>
    </location>
</feature>